<reference evidence="1 2" key="1">
    <citation type="submission" date="2020-08" db="EMBL/GenBank/DDBJ databases">
        <title>Genomic Encyclopedia of Type Strains, Phase IV (KMG-IV): sequencing the most valuable type-strain genomes for metagenomic binning, comparative biology and taxonomic classification.</title>
        <authorList>
            <person name="Goeker M."/>
        </authorList>
    </citation>
    <scope>NUCLEOTIDE SEQUENCE [LARGE SCALE GENOMIC DNA]</scope>
    <source>
        <strain evidence="1 2">DSM 2461</strain>
    </source>
</reference>
<evidence type="ECO:0000313" key="1">
    <source>
        <dbReference type="EMBL" id="MBB6480399.1"/>
    </source>
</evidence>
<sequence length="268" mass="29638">MRKNKKMKILIAMDDTDNLESPGTGHILEEFRSYFREREWGATEAISRHQLLVDPRVPYTSHNSTMCFSAEIEPDSLDGIRKKAADFLVGSCASGSDPGLAIAVLDNLSLGEELEDFGRMAQSAVLTKEKAYGLADKAGVFLSEHGGTGDGIIGALAGIGLRLSGDDGRFRGQLEGLSPDKTYSLKEIVDHKQIDSVIIADPGELPEDRSPSSLTRFLEAKRYGTLPDCDVFLYDKIKTVFRFHQSVLLLCYRDGRLTNWSKEELKAF</sequence>
<dbReference type="RefSeq" id="WP_184746595.1">
    <property type="nucleotide sequence ID" value="NZ_JACHGJ010000003.1"/>
</dbReference>
<dbReference type="AlphaFoldDB" id="A0A841RBX9"/>
<comment type="caution">
    <text evidence="1">The sequence shown here is derived from an EMBL/GenBank/DDBJ whole genome shotgun (WGS) entry which is preliminary data.</text>
</comment>
<organism evidence="1 2">
    <name type="scientific">Spirochaeta isovalerica</name>
    <dbReference type="NCBI Taxonomy" id="150"/>
    <lineage>
        <taxon>Bacteria</taxon>
        <taxon>Pseudomonadati</taxon>
        <taxon>Spirochaetota</taxon>
        <taxon>Spirochaetia</taxon>
        <taxon>Spirochaetales</taxon>
        <taxon>Spirochaetaceae</taxon>
        <taxon>Spirochaeta</taxon>
    </lineage>
</organism>
<dbReference type="Gene3D" id="3.30.70.2200">
    <property type="match status" value="1"/>
</dbReference>
<dbReference type="EMBL" id="JACHGJ010000003">
    <property type="protein sequence ID" value="MBB6480399.1"/>
    <property type="molecule type" value="Genomic_DNA"/>
</dbReference>
<dbReference type="Proteomes" id="UP000587760">
    <property type="component" value="Unassembled WGS sequence"/>
</dbReference>
<evidence type="ECO:0008006" key="3">
    <source>
        <dbReference type="Google" id="ProtNLM"/>
    </source>
</evidence>
<gene>
    <name evidence="1" type="ORF">HNR50_002062</name>
</gene>
<accession>A0A841RBX9</accession>
<protein>
    <recommendedName>
        <fullName evidence="3">DUF1743 domain-containing protein</fullName>
    </recommendedName>
</protein>
<evidence type="ECO:0000313" key="2">
    <source>
        <dbReference type="Proteomes" id="UP000587760"/>
    </source>
</evidence>
<name>A0A841RBX9_9SPIO</name>
<keyword evidence="2" id="KW-1185">Reference proteome</keyword>
<proteinExistence type="predicted"/>